<dbReference type="EMBL" id="RBZW01000058">
    <property type="protein sequence ID" value="THE63732.1"/>
    <property type="molecule type" value="Genomic_DNA"/>
</dbReference>
<protein>
    <submittedName>
        <fullName evidence="2">Rubrerythrin-like domain-containing protein</fullName>
    </submittedName>
</protein>
<dbReference type="AlphaFoldDB" id="A0A4S3TIG4"/>
<dbReference type="SUPFAM" id="SSF57802">
    <property type="entry name" value="Rubredoxin-like"/>
    <property type="match status" value="1"/>
</dbReference>
<dbReference type="Proteomes" id="UP000318864">
    <property type="component" value="Unassembled WGS sequence"/>
</dbReference>
<evidence type="ECO:0000313" key="3">
    <source>
        <dbReference type="Proteomes" id="UP000318864"/>
    </source>
</evidence>
<accession>A0A4S3TIG4</accession>
<organism evidence="2 3">
    <name type="scientific">Salinadaptatus halalkaliphilus</name>
    <dbReference type="NCBI Taxonomy" id="2419781"/>
    <lineage>
        <taxon>Archaea</taxon>
        <taxon>Methanobacteriati</taxon>
        <taxon>Methanobacteriota</taxon>
        <taxon>Stenosarchaea group</taxon>
        <taxon>Halobacteria</taxon>
        <taxon>Halobacteriales</taxon>
        <taxon>Natrialbaceae</taxon>
        <taxon>Salinadaptatus</taxon>
    </lineage>
</organism>
<dbReference type="InterPro" id="IPR055553">
    <property type="entry name" value="DUF7129"/>
</dbReference>
<comment type="caution">
    <text evidence="2">The sequence shown here is derived from an EMBL/GenBank/DDBJ whole genome shotgun (WGS) entry which is preliminary data.</text>
</comment>
<proteinExistence type="predicted"/>
<dbReference type="RefSeq" id="WP_141465837.1">
    <property type="nucleotide sequence ID" value="NZ_RBZW01000058.1"/>
</dbReference>
<sequence>MKDIKLDPEEESLYECFSCGTVVRAPTSGTCPDCGADMRNRQMPIE</sequence>
<reference evidence="2 3" key="1">
    <citation type="submission" date="2018-10" db="EMBL/GenBank/DDBJ databases">
        <title>Natronolimnobius sp. XQ-INN 246 isolated from Inner Mongolia Autonomous Region of China.</title>
        <authorList>
            <person name="Xue Q."/>
        </authorList>
    </citation>
    <scope>NUCLEOTIDE SEQUENCE [LARGE SCALE GENOMIC DNA]</scope>
    <source>
        <strain evidence="2 3">XQ-INN 246</strain>
    </source>
</reference>
<gene>
    <name evidence="2" type="ORF">D8Y22_16825</name>
</gene>
<evidence type="ECO:0000313" key="2">
    <source>
        <dbReference type="EMBL" id="THE63732.1"/>
    </source>
</evidence>
<dbReference type="NCBIfam" id="NF033497">
    <property type="entry name" value="rubre_like_arch"/>
    <property type="match status" value="1"/>
</dbReference>
<keyword evidence="3" id="KW-1185">Reference proteome</keyword>
<dbReference type="OrthoDB" id="280213at2157"/>
<evidence type="ECO:0000259" key="1">
    <source>
        <dbReference type="Pfam" id="PF23455"/>
    </source>
</evidence>
<feature type="domain" description="DUF7129" evidence="1">
    <location>
        <begin position="10"/>
        <end position="46"/>
    </location>
</feature>
<name>A0A4S3TIG4_9EURY</name>
<dbReference type="Pfam" id="PF23455">
    <property type="entry name" value="DUF7129"/>
    <property type="match status" value="1"/>
</dbReference>